<dbReference type="EMBL" id="OX465081">
    <property type="protein sequence ID" value="CAI9284204.1"/>
    <property type="molecule type" value="Genomic_DNA"/>
</dbReference>
<dbReference type="Proteomes" id="UP001177003">
    <property type="component" value="Chromosome 5"/>
</dbReference>
<dbReference type="InterPro" id="IPR012340">
    <property type="entry name" value="NA-bd_OB-fold"/>
</dbReference>
<feature type="region of interest" description="Disordered" evidence="1">
    <location>
        <begin position="149"/>
        <end position="174"/>
    </location>
</feature>
<dbReference type="Gene3D" id="2.40.50.140">
    <property type="entry name" value="Nucleic acid-binding proteins"/>
    <property type="match status" value="1"/>
</dbReference>
<sequence>MTTINFDTHVAFDFIGQVVSTEPKIVIKENARETRLMSIVPQDLSGRKMQVVLWDSFALTLNSYISEHQNENALMIILLCMVKFKTLGGQPQVARISRKGESQVGRVGSLDLLPFWQGKLLEEDYSLGVPARVISRVCELSRYTRNGRFTQSGRKFPETHGPEGISEDRGKAPA</sequence>
<evidence type="ECO:0000256" key="1">
    <source>
        <dbReference type="SAM" id="MobiDB-lite"/>
    </source>
</evidence>
<gene>
    <name evidence="2" type="ORF">LSALG_LOCUS23750</name>
</gene>
<evidence type="ECO:0000313" key="3">
    <source>
        <dbReference type="Proteomes" id="UP001177003"/>
    </source>
</evidence>
<protein>
    <recommendedName>
        <fullName evidence="4">Replication protein A OB domain-containing protein</fullName>
    </recommendedName>
</protein>
<dbReference type="SUPFAM" id="SSF50249">
    <property type="entry name" value="Nucleic acid-binding proteins"/>
    <property type="match status" value="1"/>
</dbReference>
<accession>A0AA35Z1N7</accession>
<dbReference type="AlphaFoldDB" id="A0AA35Z1N7"/>
<evidence type="ECO:0008006" key="4">
    <source>
        <dbReference type="Google" id="ProtNLM"/>
    </source>
</evidence>
<proteinExistence type="predicted"/>
<organism evidence="2 3">
    <name type="scientific">Lactuca saligna</name>
    <name type="common">Willowleaf lettuce</name>
    <dbReference type="NCBI Taxonomy" id="75948"/>
    <lineage>
        <taxon>Eukaryota</taxon>
        <taxon>Viridiplantae</taxon>
        <taxon>Streptophyta</taxon>
        <taxon>Embryophyta</taxon>
        <taxon>Tracheophyta</taxon>
        <taxon>Spermatophyta</taxon>
        <taxon>Magnoliopsida</taxon>
        <taxon>eudicotyledons</taxon>
        <taxon>Gunneridae</taxon>
        <taxon>Pentapetalae</taxon>
        <taxon>asterids</taxon>
        <taxon>campanulids</taxon>
        <taxon>Asterales</taxon>
        <taxon>Asteraceae</taxon>
        <taxon>Cichorioideae</taxon>
        <taxon>Cichorieae</taxon>
        <taxon>Lactucinae</taxon>
        <taxon>Lactuca</taxon>
    </lineage>
</organism>
<name>A0AA35Z1N7_LACSI</name>
<keyword evidence="3" id="KW-1185">Reference proteome</keyword>
<feature type="compositionally biased region" description="Basic and acidic residues" evidence="1">
    <location>
        <begin position="155"/>
        <end position="174"/>
    </location>
</feature>
<evidence type="ECO:0000313" key="2">
    <source>
        <dbReference type="EMBL" id="CAI9284204.1"/>
    </source>
</evidence>
<reference evidence="2" key="1">
    <citation type="submission" date="2023-04" db="EMBL/GenBank/DDBJ databases">
        <authorList>
            <person name="Vijverberg K."/>
            <person name="Xiong W."/>
            <person name="Schranz E."/>
        </authorList>
    </citation>
    <scope>NUCLEOTIDE SEQUENCE</scope>
</reference>